<organism evidence="1 2">
    <name type="scientific">Ceriporiopsis subvermispora (strain B)</name>
    <name type="common">White-rot fungus</name>
    <name type="synonym">Gelatoporia subvermispora</name>
    <dbReference type="NCBI Taxonomy" id="914234"/>
    <lineage>
        <taxon>Eukaryota</taxon>
        <taxon>Fungi</taxon>
        <taxon>Dikarya</taxon>
        <taxon>Basidiomycota</taxon>
        <taxon>Agaricomycotina</taxon>
        <taxon>Agaricomycetes</taxon>
        <taxon>Polyporales</taxon>
        <taxon>Gelatoporiaceae</taxon>
        <taxon>Gelatoporia</taxon>
    </lineage>
</organism>
<reference evidence="1 2" key="1">
    <citation type="journal article" date="2012" name="Proc. Natl. Acad. Sci. U.S.A.">
        <title>Comparative genomics of Ceriporiopsis subvermispora and Phanerochaete chrysosporium provide insight into selective ligninolysis.</title>
        <authorList>
            <person name="Fernandez-Fueyo E."/>
            <person name="Ruiz-Duenas F.J."/>
            <person name="Ferreira P."/>
            <person name="Floudas D."/>
            <person name="Hibbett D.S."/>
            <person name="Canessa P."/>
            <person name="Larrondo L.F."/>
            <person name="James T.Y."/>
            <person name="Seelenfreund D."/>
            <person name="Lobos S."/>
            <person name="Polanco R."/>
            <person name="Tello M."/>
            <person name="Honda Y."/>
            <person name="Watanabe T."/>
            <person name="Watanabe T."/>
            <person name="Ryu J.S."/>
            <person name="Kubicek C.P."/>
            <person name="Schmoll M."/>
            <person name="Gaskell J."/>
            <person name="Hammel K.E."/>
            <person name="St John F.J."/>
            <person name="Vanden Wymelenberg A."/>
            <person name="Sabat G."/>
            <person name="Splinter BonDurant S."/>
            <person name="Syed K."/>
            <person name="Yadav J.S."/>
            <person name="Doddapaneni H."/>
            <person name="Subramanian V."/>
            <person name="Lavin J.L."/>
            <person name="Oguiza J.A."/>
            <person name="Perez G."/>
            <person name="Pisabarro A.G."/>
            <person name="Ramirez L."/>
            <person name="Santoyo F."/>
            <person name="Master E."/>
            <person name="Coutinho P.M."/>
            <person name="Henrissat B."/>
            <person name="Lombard V."/>
            <person name="Magnuson J.K."/>
            <person name="Kuees U."/>
            <person name="Hori C."/>
            <person name="Igarashi K."/>
            <person name="Samejima M."/>
            <person name="Held B.W."/>
            <person name="Barry K.W."/>
            <person name="LaButti K.M."/>
            <person name="Lapidus A."/>
            <person name="Lindquist E.A."/>
            <person name="Lucas S.M."/>
            <person name="Riley R."/>
            <person name="Salamov A.A."/>
            <person name="Hoffmeister D."/>
            <person name="Schwenk D."/>
            <person name="Hadar Y."/>
            <person name="Yarden O."/>
            <person name="de Vries R.P."/>
            <person name="Wiebenga A."/>
            <person name="Stenlid J."/>
            <person name="Eastwood D."/>
            <person name="Grigoriev I.V."/>
            <person name="Berka R.M."/>
            <person name="Blanchette R.A."/>
            <person name="Kersten P."/>
            <person name="Martinez A.T."/>
            <person name="Vicuna R."/>
            <person name="Cullen D."/>
        </authorList>
    </citation>
    <scope>NUCLEOTIDE SEQUENCE [LARGE SCALE GENOMIC DNA]</scope>
    <source>
        <strain evidence="1 2">B</strain>
    </source>
</reference>
<keyword evidence="2" id="KW-1185">Reference proteome</keyword>
<proteinExistence type="predicted"/>
<dbReference type="EMBL" id="KB445794">
    <property type="protein sequence ID" value="EMD39430.1"/>
    <property type="molecule type" value="Genomic_DNA"/>
</dbReference>
<accession>M2R4H3</accession>
<dbReference type="AlphaFoldDB" id="M2R4H3"/>
<name>M2R4H3_CERS8</name>
<gene>
    <name evidence="1" type="ORF">CERSUDRAFT_93460</name>
</gene>
<dbReference type="Proteomes" id="UP000016930">
    <property type="component" value="Unassembled WGS sequence"/>
</dbReference>
<protein>
    <recommendedName>
        <fullName evidence="3">F-box domain-containing protein</fullName>
    </recommendedName>
</protein>
<evidence type="ECO:0000313" key="1">
    <source>
        <dbReference type="EMBL" id="EMD39430.1"/>
    </source>
</evidence>
<dbReference type="HOGENOM" id="CLU_041162_0_0_1"/>
<sequence length="400" mass="44643">MATALECLGIAGGMEEIVEYEPRIMTALISNPPSATLRVSHLGEHALGALRTLRFPPNLTLSTYTFPGYRSDATSDGVHTKLLELLAANAAYLCSVDFDAAIYELLESAYAHLPLQFPNVKTITMPRFELSRRGCSDLFPNVRYFRNSVSGFTKRLEQGLLWPKLVSAEGFGNTVIWLAQQHPAVRRLHFSSLPAEVHGGAIFKEVCNILGTRQILSVSLPFNIVTSFSGDGRPLGQSFVDDHLALESFWPGLATALPHARFLSIIVRWSIAASRTTLEVFFAVITHETVASLDALPELRYLALRFLGYVPGRERENLQDAPDYFPTTEALSSLWFNSIHALEYLELDLTPLGMKRTWWRRQPICDAAEPNLPGAPCRVIRVSQEEGLSAREYFDWDGCR</sequence>
<evidence type="ECO:0008006" key="3">
    <source>
        <dbReference type="Google" id="ProtNLM"/>
    </source>
</evidence>
<evidence type="ECO:0000313" key="2">
    <source>
        <dbReference type="Proteomes" id="UP000016930"/>
    </source>
</evidence>